<dbReference type="Proteomes" id="UP000245820">
    <property type="component" value="Chromosome"/>
</dbReference>
<name>A0A2S2DEV2_9BURK</name>
<feature type="transmembrane region" description="Helical" evidence="2">
    <location>
        <begin position="36"/>
        <end position="56"/>
    </location>
</feature>
<dbReference type="InterPro" id="IPR058581">
    <property type="entry name" value="TM_HPP"/>
</dbReference>
<dbReference type="Pfam" id="PF00571">
    <property type="entry name" value="CBS"/>
    <property type="match status" value="2"/>
</dbReference>
<feature type="transmembrane region" description="Helical" evidence="2">
    <location>
        <begin position="63"/>
        <end position="83"/>
    </location>
</feature>
<dbReference type="Pfam" id="PF04982">
    <property type="entry name" value="TM_HPP"/>
    <property type="match status" value="1"/>
</dbReference>
<evidence type="ECO:0000256" key="2">
    <source>
        <dbReference type="SAM" id="Phobius"/>
    </source>
</evidence>
<dbReference type="InterPro" id="IPR000644">
    <property type="entry name" value="CBS_dom"/>
</dbReference>
<feature type="transmembrane region" description="Helical" evidence="2">
    <location>
        <begin position="154"/>
        <end position="177"/>
    </location>
</feature>
<dbReference type="SUPFAM" id="SSF54631">
    <property type="entry name" value="CBS-domain pair"/>
    <property type="match status" value="1"/>
</dbReference>
<proteinExistence type="predicted"/>
<dbReference type="Gene3D" id="3.10.580.10">
    <property type="entry name" value="CBS-domain"/>
    <property type="match status" value="1"/>
</dbReference>
<dbReference type="KEGG" id="mtim:DIR46_05160"/>
<sequence>MTLFALILGAMSSFLLSILRRPHPVALPPIGQARAAFGALFGLALSGVLSQVVLAWSAPGAHVAWLVAPMAASAVLLFCVPASPLAQPWPVIGGNVVSALVGVVCAQLLPDPMFAAPLAGGLSIAMMFLLRCLHPPGGAVAMTAVLGGPAVHEAGLSFALAPVGLNTVLLVLAALLYNRVTGAHHAHKAAPAPTAVAVEDIDAALEHFGEALDVSREDLAVIVNDAEHHAAERRVRHLHAGDVVVPPLARLEPDMPLATARAILLEHGLPSLPVVDGEGRLLGVLTLKSLLRAAAEAEAWSIKARALIVLRGRKEAERVAELMMTGIAVQAAQPASDVATLAGRHGLARVPVVDAAGTLVGMAGPVEVLDALHGGALATQGWRSRRRRGD</sequence>
<keyword evidence="2" id="KW-1133">Transmembrane helix</keyword>
<evidence type="ECO:0000313" key="5">
    <source>
        <dbReference type="Proteomes" id="UP000245820"/>
    </source>
</evidence>
<dbReference type="InterPro" id="IPR007065">
    <property type="entry name" value="HPP"/>
</dbReference>
<dbReference type="InterPro" id="IPR046342">
    <property type="entry name" value="CBS_dom_sf"/>
</dbReference>
<dbReference type="PROSITE" id="PS51371">
    <property type="entry name" value="CBS"/>
    <property type="match status" value="1"/>
</dbReference>
<evidence type="ECO:0000259" key="3">
    <source>
        <dbReference type="PROSITE" id="PS51371"/>
    </source>
</evidence>
<feature type="domain" description="CBS" evidence="3">
    <location>
        <begin position="244"/>
        <end position="302"/>
    </location>
</feature>
<dbReference type="PANTHER" id="PTHR33741:SF5">
    <property type="entry name" value="TRANSMEMBRANE PROTEIN DDB_G0269096-RELATED"/>
    <property type="match status" value="1"/>
</dbReference>
<gene>
    <name evidence="4" type="ORF">DIR46_05160</name>
</gene>
<dbReference type="AlphaFoldDB" id="A0A2S2DEV2"/>
<evidence type="ECO:0000256" key="1">
    <source>
        <dbReference type="PROSITE-ProRule" id="PRU00703"/>
    </source>
</evidence>
<keyword evidence="2" id="KW-0472">Membrane</keyword>
<dbReference type="OrthoDB" id="9811720at2"/>
<protein>
    <recommendedName>
        <fullName evidence="3">CBS domain-containing protein</fullName>
    </recommendedName>
</protein>
<keyword evidence="5" id="KW-1185">Reference proteome</keyword>
<dbReference type="EMBL" id="CP029343">
    <property type="protein sequence ID" value="AWL03885.1"/>
    <property type="molecule type" value="Genomic_DNA"/>
</dbReference>
<feature type="transmembrane region" description="Helical" evidence="2">
    <location>
        <begin position="116"/>
        <end position="134"/>
    </location>
</feature>
<keyword evidence="2" id="KW-0812">Transmembrane</keyword>
<feature type="transmembrane region" description="Helical" evidence="2">
    <location>
        <begin position="89"/>
        <end position="109"/>
    </location>
</feature>
<reference evidence="4 5" key="1">
    <citation type="submission" date="2018-05" db="EMBL/GenBank/DDBJ databases">
        <title>Complete genome sequence of Massilia oculi sp. nov. CCUG 43427T (=DSM 26321T), the type strain of M. oculi, and comparison with genome sequences of other Massilia strains.</title>
        <authorList>
            <person name="Zhu B."/>
        </authorList>
    </citation>
    <scope>NUCLEOTIDE SEQUENCE [LARGE SCALE GENOMIC DNA]</scope>
    <source>
        <strain evidence="4 5">CCUG 43427</strain>
    </source>
</reference>
<dbReference type="SMART" id="SM00116">
    <property type="entry name" value="CBS"/>
    <property type="match status" value="2"/>
</dbReference>
<accession>A0A2S2DEV2</accession>
<organism evidence="4 5">
    <name type="scientific">Massilia oculi</name>
    <dbReference type="NCBI Taxonomy" id="945844"/>
    <lineage>
        <taxon>Bacteria</taxon>
        <taxon>Pseudomonadati</taxon>
        <taxon>Pseudomonadota</taxon>
        <taxon>Betaproteobacteria</taxon>
        <taxon>Burkholderiales</taxon>
        <taxon>Oxalobacteraceae</taxon>
        <taxon>Telluria group</taxon>
        <taxon>Massilia</taxon>
    </lineage>
</organism>
<evidence type="ECO:0000313" key="4">
    <source>
        <dbReference type="EMBL" id="AWL03885.1"/>
    </source>
</evidence>
<dbReference type="PANTHER" id="PTHR33741">
    <property type="entry name" value="TRANSMEMBRANE PROTEIN DDB_G0269096-RELATED"/>
    <property type="match status" value="1"/>
</dbReference>
<keyword evidence="1" id="KW-0129">CBS domain</keyword>